<sequence>MTRTSVASIRGALVMDAGGGFAPVDRVNVSTGRFSRTSTGGVDLDGSGLWLIPGVYDCHTHLSWNDFHRADRDRRSPAERRALTARALGDTVRGGVVGARDAGGADRALQADVEAGSLLGPRLQISVDMLGPETAGNEDRVRAAVESALDRGAQWIKLIATESIGSPAGAELGSHFSDREFRIAVDLAAARGARVLVHAWGGRAVSAAIDAGVASIEHGIFLTPAQAAQAAAAQLTFVPTLSIYHFVRGLILDGTVPGVPLVRIDEVIIAHRLAVATAHEHGLAIALGSDFATTLQHGTNLTEIGALMRAGLSSAEALTAATRTGAALLGIRDGGVIADDYLADAVLLSSDPTDPATFESPGSVAAVMMGGTLVPLEPGTSPHRTPQQQ</sequence>
<dbReference type="EMBL" id="QHLY01000003">
    <property type="protein sequence ID" value="PXA73266.1"/>
    <property type="molecule type" value="Genomic_DNA"/>
</dbReference>
<comment type="caution">
    <text evidence="2">The sequence shown here is derived from an EMBL/GenBank/DDBJ whole genome shotgun (WGS) entry which is preliminary data.</text>
</comment>
<dbReference type="OrthoDB" id="3189065at2"/>
<evidence type="ECO:0000259" key="1">
    <source>
        <dbReference type="Pfam" id="PF01979"/>
    </source>
</evidence>
<reference evidence="2 3" key="1">
    <citation type="submission" date="2018-05" db="EMBL/GenBank/DDBJ databases">
        <title>Genetic diversity of glacier-inhabiting Cryobacterium bacteria in China and description of Cryobacterium mengkeensis sp. nov. and Arthrobacter glacialis sp. nov.</title>
        <authorList>
            <person name="Liu Q."/>
            <person name="Xin Y.-H."/>
        </authorList>
    </citation>
    <scope>NUCLEOTIDE SEQUENCE [LARGE SCALE GENOMIC DNA]</scope>
    <source>
        <strain evidence="2 3">SK-1</strain>
    </source>
</reference>
<feature type="domain" description="Amidohydrolase-related" evidence="1">
    <location>
        <begin position="51"/>
        <end position="374"/>
    </location>
</feature>
<dbReference type="Pfam" id="PF01979">
    <property type="entry name" value="Amidohydro_1"/>
    <property type="match status" value="1"/>
</dbReference>
<dbReference type="AlphaFoldDB" id="A0A318A0P1"/>
<dbReference type="RefSeq" id="WP_110124942.1">
    <property type="nucleotide sequence ID" value="NZ_QHLY01000003.1"/>
</dbReference>
<dbReference type="Proteomes" id="UP000246722">
    <property type="component" value="Unassembled WGS sequence"/>
</dbReference>
<gene>
    <name evidence="2" type="ORF">CTB96_00460</name>
</gene>
<dbReference type="PANTHER" id="PTHR43135:SF3">
    <property type="entry name" value="ALPHA-D-RIBOSE 1-METHYLPHOSPHONATE 5-TRIPHOSPHATE DIPHOSPHATASE"/>
    <property type="match status" value="1"/>
</dbReference>
<keyword evidence="3" id="KW-1185">Reference proteome</keyword>
<dbReference type="Gene3D" id="2.30.40.10">
    <property type="entry name" value="Urease, subunit C, domain 1"/>
    <property type="match status" value="1"/>
</dbReference>
<dbReference type="Gene3D" id="3.20.20.140">
    <property type="entry name" value="Metal-dependent hydrolases"/>
    <property type="match status" value="1"/>
</dbReference>
<name>A0A318A0P1_9MICO</name>
<dbReference type="SUPFAM" id="SSF51556">
    <property type="entry name" value="Metallo-dependent hydrolases"/>
    <property type="match status" value="1"/>
</dbReference>
<dbReference type="InterPro" id="IPR006680">
    <property type="entry name" value="Amidohydro-rel"/>
</dbReference>
<evidence type="ECO:0000313" key="2">
    <source>
        <dbReference type="EMBL" id="PXA73266.1"/>
    </source>
</evidence>
<organism evidence="2 3">
    <name type="scientific">Cryobacterium arcticum</name>
    <dbReference type="NCBI Taxonomy" id="670052"/>
    <lineage>
        <taxon>Bacteria</taxon>
        <taxon>Bacillati</taxon>
        <taxon>Actinomycetota</taxon>
        <taxon>Actinomycetes</taxon>
        <taxon>Micrococcales</taxon>
        <taxon>Microbacteriaceae</taxon>
        <taxon>Cryobacterium</taxon>
    </lineage>
</organism>
<evidence type="ECO:0000313" key="3">
    <source>
        <dbReference type="Proteomes" id="UP000246722"/>
    </source>
</evidence>
<dbReference type="InterPro" id="IPR011059">
    <property type="entry name" value="Metal-dep_hydrolase_composite"/>
</dbReference>
<dbReference type="InterPro" id="IPR051781">
    <property type="entry name" value="Metallo-dep_Hydrolase"/>
</dbReference>
<dbReference type="InterPro" id="IPR032466">
    <property type="entry name" value="Metal_Hydrolase"/>
</dbReference>
<accession>A0A318A0P1</accession>
<proteinExistence type="predicted"/>
<dbReference type="GO" id="GO:0016810">
    <property type="term" value="F:hydrolase activity, acting on carbon-nitrogen (but not peptide) bonds"/>
    <property type="evidence" value="ECO:0007669"/>
    <property type="project" value="InterPro"/>
</dbReference>
<protein>
    <recommendedName>
        <fullName evidence="1">Amidohydrolase-related domain-containing protein</fullName>
    </recommendedName>
</protein>
<dbReference type="PANTHER" id="PTHR43135">
    <property type="entry name" value="ALPHA-D-RIBOSE 1-METHYLPHOSPHONATE 5-TRIPHOSPHATE DIPHOSPHATASE"/>
    <property type="match status" value="1"/>
</dbReference>